<evidence type="ECO:0000256" key="2">
    <source>
        <dbReference type="ARBA" id="ARBA00008573"/>
    </source>
</evidence>
<comment type="similarity">
    <text evidence="2">Belongs to the DP1 family.</text>
</comment>
<dbReference type="PANTHER" id="PTHR12300">
    <property type="entry name" value="HVA22-LIKE PROTEINS"/>
    <property type="match status" value="1"/>
</dbReference>
<evidence type="ECO:0000256" key="6">
    <source>
        <dbReference type="SAM" id="MobiDB-lite"/>
    </source>
</evidence>
<dbReference type="AlphaFoldDB" id="A0A1Y2EKY9"/>
<evidence type="ECO:0000256" key="5">
    <source>
        <dbReference type="ARBA" id="ARBA00023136"/>
    </source>
</evidence>
<dbReference type="Pfam" id="PF03134">
    <property type="entry name" value="TB2_DP1_HVA22"/>
    <property type="match status" value="1"/>
</dbReference>
<feature type="compositionally biased region" description="Polar residues" evidence="6">
    <location>
        <begin position="326"/>
        <end position="336"/>
    </location>
</feature>
<dbReference type="Proteomes" id="UP000193467">
    <property type="component" value="Unassembled WGS sequence"/>
</dbReference>
<sequence>MFYLLSRLVSTTAGSLYPAYASYKAIKSNDLQKLEVWLMYWVVMGFVMCAESTVEWMFAWFPFYYECKTIVILWLTLPQIQGSTYLYVAHVHPFLSSHEEEIDAAVADAKVRAKQVGLEWLNKGVQRLKELVVGNLVAQSLEGQPGAAPTQGQQQQQQHPNGPPPSYDQPSSTAGGLYNLAGNYLRQYGPAAVAAGTALLHPMNGRQPSVRSPTTSTNAPTNRRADQMRSLGLGHSTSEPLVPTSGISTATLTREEARRRRAELEAELAAINSENSYDSSPSSHSTRSASSSAAAPTPQYQQRILHPRSASAGHPSSLSAAAGNTGRRTPSPSGLSNHEGIPRDPVAARIERSFVGGIGFEEIERDELGDYKPLLPSKPGGGAGGSTAVGGGSWWKWGAGQQGGEVEALAQRKNA</sequence>
<feature type="region of interest" description="Disordered" evidence="6">
    <location>
        <begin position="203"/>
        <end position="344"/>
    </location>
</feature>
<keyword evidence="5" id="KW-0472">Membrane</keyword>
<comment type="caution">
    <text evidence="7">The sequence shown here is derived from an EMBL/GenBank/DDBJ whole genome shotgun (WGS) entry which is preliminary data.</text>
</comment>
<feature type="region of interest" description="Disordered" evidence="6">
    <location>
        <begin position="370"/>
        <end position="397"/>
    </location>
</feature>
<feature type="compositionally biased region" description="Low complexity" evidence="6">
    <location>
        <begin position="143"/>
        <end position="160"/>
    </location>
</feature>
<dbReference type="PANTHER" id="PTHR12300:SF161">
    <property type="entry name" value="RECEPTOR EXPRESSION-ENHANCING PROTEIN"/>
    <property type="match status" value="1"/>
</dbReference>
<evidence type="ECO:0000256" key="1">
    <source>
        <dbReference type="ARBA" id="ARBA00004141"/>
    </source>
</evidence>
<keyword evidence="8" id="KW-1185">Reference proteome</keyword>
<comment type="subcellular location">
    <subcellularLocation>
        <location evidence="1">Membrane</location>
        <topology evidence="1">Multi-pass membrane protein</topology>
    </subcellularLocation>
</comment>
<evidence type="ECO:0000313" key="8">
    <source>
        <dbReference type="Proteomes" id="UP000193467"/>
    </source>
</evidence>
<accession>A0A1Y2EKY9</accession>
<proteinExistence type="inferred from homology"/>
<feature type="compositionally biased region" description="Low complexity" evidence="6">
    <location>
        <begin position="267"/>
        <end position="295"/>
    </location>
</feature>
<dbReference type="InterPro" id="IPR004345">
    <property type="entry name" value="TB2_DP1_HVA22"/>
</dbReference>
<dbReference type="EMBL" id="MCGR01000053">
    <property type="protein sequence ID" value="ORY72207.1"/>
    <property type="molecule type" value="Genomic_DNA"/>
</dbReference>
<feature type="region of interest" description="Disordered" evidence="6">
    <location>
        <begin position="142"/>
        <end position="175"/>
    </location>
</feature>
<evidence type="ECO:0000313" key="7">
    <source>
        <dbReference type="EMBL" id="ORY72207.1"/>
    </source>
</evidence>
<feature type="compositionally biased region" description="Gly residues" evidence="6">
    <location>
        <begin position="379"/>
        <end position="393"/>
    </location>
</feature>
<feature type="compositionally biased region" description="Basic and acidic residues" evidence="6">
    <location>
        <begin position="253"/>
        <end position="264"/>
    </location>
</feature>
<evidence type="ECO:0000256" key="3">
    <source>
        <dbReference type="ARBA" id="ARBA00022692"/>
    </source>
</evidence>
<reference evidence="7 8" key="1">
    <citation type="submission" date="2016-07" db="EMBL/GenBank/DDBJ databases">
        <title>Pervasive Adenine N6-methylation of Active Genes in Fungi.</title>
        <authorList>
            <consortium name="DOE Joint Genome Institute"/>
            <person name="Mondo S.J."/>
            <person name="Dannebaum R.O."/>
            <person name="Kuo R.C."/>
            <person name="Labutti K."/>
            <person name="Haridas S."/>
            <person name="Kuo A."/>
            <person name="Salamov A."/>
            <person name="Ahrendt S.R."/>
            <person name="Lipzen A."/>
            <person name="Sullivan W."/>
            <person name="Andreopoulos W.B."/>
            <person name="Clum A."/>
            <person name="Lindquist E."/>
            <person name="Daum C."/>
            <person name="Ramamoorthy G.K."/>
            <person name="Gryganskyi A."/>
            <person name="Culley D."/>
            <person name="Magnuson J.K."/>
            <person name="James T.Y."/>
            <person name="O'Malley M.A."/>
            <person name="Stajich J.E."/>
            <person name="Spatafora J.W."/>
            <person name="Visel A."/>
            <person name="Grigoriev I.V."/>
        </authorList>
    </citation>
    <scope>NUCLEOTIDE SEQUENCE [LARGE SCALE GENOMIC DNA]</scope>
    <source>
        <strain evidence="7 8">62-1032</strain>
    </source>
</reference>
<dbReference type="InParanoid" id="A0A1Y2EKY9"/>
<keyword evidence="3" id="KW-0812">Transmembrane</keyword>
<feature type="compositionally biased region" description="Polar residues" evidence="6">
    <location>
        <begin position="206"/>
        <end position="221"/>
    </location>
</feature>
<dbReference type="OrthoDB" id="434647at2759"/>
<keyword evidence="4" id="KW-1133">Transmembrane helix</keyword>
<gene>
    <name evidence="7" type="ORF">BCR35DRAFT_354447</name>
</gene>
<dbReference type="STRING" id="106004.A0A1Y2EKY9"/>
<dbReference type="GO" id="GO:0016020">
    <property type="term" value="C:membrane"/>
    <property type="evidence" value="ECO:0007669"/>
    <property type="project" value="UniProtKB-SubCell"/>
</dbReference>
<organism evidence="7 8">
    <name type="scientific">Leucosporidium creatinivorum</name>
    <dbReference type="NCBI Taxonomy" id="106004"/>
    <lineage>
        <taxon>Eukaryota</taxon>
        <taxon>Fungi</taxon>
        <taxon>Dikarya</taxon>
        <taxon>Basidiomycota</taxon>
        <taxon>Pucciniomycotina</taxon>
        <taxon>Microbotryomycetes</taxon>
        <taxon>Leucosporidiales</taxon>
        <taxon>Leucosporidium</taxon>
    </lineage>
</organism>
<name>A0A1Y2EKY9_9BASI</name>
<evidence type="ECO:0000256" key="4">
    <source>
        <dbReference type="ARBA" id="ARBA00022989"/>
    </source>
</evidence>
<protein>
    <submittedName>
        <fullName evidence="7">TB2/DP1, HVA22 family-domain-containing protein</fullName>
    </submittedName>
</protein>